<evidence type="ECO:0000313" key="2">
    <source>
        <dbReference type="Proteomes" id="UP000053593"/>
    </source>
</evidence>
<reference evidence="1 2" key="1">
    <citation type="submission" date="2014-04" db="EMBL/GenBank/DDBJ databases">
        <title>Evolutionary Origins and Diversification of the Mycorrhizal Mutualists.</title>
        <authorList>
            <consortium name="DOE Joint Genome Institute"/>
            <consortium name="Mycorrhizal Genomics Consortium"/>
            <person name="Kohler A."/>
            <person name="Kuo A."/>
            <person name="Nagy L.G."/>
            <person name="Floudas D."/>
            <person name="Copeland A."/>
            <person name="Barry K.W."/>
            <person name="Cichocki N."/>
            <person name="Veneault-Fourrey C."/>
            <person name="LaButti K."/>
            <person name="Lindquist E.A."/>
            <person name="Lipzen A."/>
            <person name="Lundell T."/>
            <person name="Morin E."/>
            <person name="Murat C."/>
            <person name="Riley R."/>
            <person name="Ohm R."/>
            <person name="Sun H."/>
            <person name="Tunlid A."/>
            <person name="Henrissat B."/>
            <person name="Grigoriev I.V."/>
            <person name="Hibbett D.S."/>
            <person name="Martin F."/>
        </authorList>
    </citation>
    <scope>NUCLEOTIDE SEQUENCE [LARGE SCALE GENOMIC DNA]</scope>
    <source>
        <strain evidence="1 2">FD-317 M1</strain>
    </source>
</reference>
<gene>
    <name evidence="1" type="ORF">GYMLUDRAFT_253042</name>
</gene>
<keyword evidence="2" id="KW-1185">Reference proteome</keyword>
<dbReference type="EMBL" id="KN834906">
    <property type="protein sequence ID" value="KIK50372.1"/>
    <property type="molecule type" value="Genomic_DNA"/>
</dbReference>
<sequence>MTSTYKIDTGWVQQNTGVHTKSIEFQWLEAGCAEPRPLHWCSPKFDHGVHHRFKPHVVIYAAPVFSSKLASEPLEGIDTDTWDEEGLVEVHDKEVKVTKNVQGKEANLEPRYISFFELAKTALNLEKGLVELASAKGQRLAFVHRQVLTGKSESNTRVPLFQQPSPQRTILLAESNLTRSLDEPNDIGLFIIAELLPTLHKAFPDTPMVKYIIYVREPKKEWIRSGD</sequence>
<evidence type="ECO:0000313" key="1">
    <source>
        <dbReference type="EMBL" id="KIK50372.1"/>
    </source>
</evidence>
<name>A0A0D0BY79_9AGAR</name>
<dbReference type="Proteomes" id="UP000053593">
    <property type="component" value="Unassembled WGS sequence"/>
</dbReference>
<dbReference type="HOGENOM" id="CLU_1219797_0_0_1"/>
<dbReference type="AlphaFoldDB" id="A0A0D0BY79"/>
<proteinExistence type="predicted"/>
<accession>A0A0D0BY79</accession>
<protein>
    <submittedName>
        <fullName evidence="1">Uncharacterized protein</fullName>
    </submittedName>
</protein>
<organism evidence="1 2">
    <name type="scientific">Collybiopsis luxurians FD-317 M1</name>
    <dbReference type="NCBI Taxonomy" id="944289"/>
    <lineage>
        <taxon>Eukaryota</taxon>
        <taxon>Fungi</taxon>
        <taxon>Dikarya</taxon>
        <taxon>Basidiomycota</taxon>
        <taxon>Agaricomycotina</taxon>
        <taxon>Agaricomycetes</taxon>
        <taxon>Agaricomycetidae</taxon>
        <taxon>Agaricales</taxon>
        <taxon>Marasmiineae</taxon>
        <taxon>Omphalotaceae</taxon>
        <taxon>Collybiopsis</taxon>
        <taxon>Collybiopsis luxurians</taxon>
    </lineage>
</organism>